<dbReference type="Pfam" id="PF01425">
    <property type="entry name" value="Amidase"/>
    <property type="match status" value="1"/>
</dbReference>
<dbReference type="SUPFAM" id="SSF75304">
    <property type="entry name" value="Amidase signature (AS) enzymes"/>
    <property type="match status" value="1"/>
</dbReference>
<dbReference type="AlphaFoldDB" id="A0A8J7DP12"/>
<evidence type="ECO:0000313" key="3">
    <source>
        <dbReference type="EMBL" id="MBE9078920.1"/>
    </source>
</evidence>
<feature type="region of interest" description="Disordered" evidence="1">
    <location>
        <begin position="124"/>
        <end position="148"/>
    </location>
</feature>
<dbReference type="InterPro" id="IPR036928">
    <property type="entry name" value="AS_sf"/>
</dbReference>
<dbReference type="PANTHER" id="PTHR11895">
    <property type="entry name" value="TRANSAMIDASE"/>
    <property type="match status" value="1"/>
</dbReference>
<keyword evidence="4" id="KW-1185">Reference proteome</keyword>
<evidence type="ECO:0000259" key="2">
    <source>
        <dbReference type="Pfam" id="PF01425"/>
    </source>
</evidence>
<dbReference type="RefSeq" id="WP_193909257.1">
    <property type="nucleotide sequence ID" value="NZ_JADEXG010000043.1"/>
</dbReference>
<dbReference type="InterPro" id="IPR023631">
    <property type="entry name" value="Amidase_dom"/>
</dbReference>
<gene>
    <name evidence="3" type="ORF">IQ241_16740</name>
</gene>
<accession>A0A8J7DP12</accession>
<sequence length="440" mass="46631">MLSSPALTATQALHKIDQGFAIQSLLQDCLAQISAREPVVKAWQCLNSAAAQQKAERLDCQENYRGVLGGIPVSVKDIIATADLPTEWGTPIYRDRNLGYDAAVVERLRQAGAIILGKTTTTEYASGQPTQTTNPHNPNHTPGASSSGSAAAVAAGMVPLAIGTQSVGSVLRPAAYCGVLGFKPSFGTISRFGVMPVSREIDQVGCFARSVDDLALLCSVLMGSDRRDPDCWTQPFSFEVQRLIQPPTIGLLRGPFWAQVENEGQAALMGQAESLAAAGAELTEVALSADFTAYFSHIETLMMSGLAVNHGKDLAQHPDQVSPKLRGLIEQARSLPPLAYGRARQAVVHYHRYLNSLFGRVDAILTPVTTGPAPIGLENTGSPLFCALWTLCGLPAISIPAGTAANGLPLAVQLVAPPRADARLLGIADWLIQSSKFAMN</sequence>
<reference evidence="3" key="1">
    <citation type="submission" date="2020-10" db="EMBL/GenBank/DDBJ databases">
        <authorList>
            <person name="Castelo-Branco R."/>
            <person name="Eusebio N."/>
            <person name="Adriana R."/>
            <person name="Vieira A."/>
            <person name="Brugerolle De Fraissinette N."/>
            <person name="Rezende De Castro R."/>
            <person name="Schneider M.P."/>
            <person name="Vasconcelos V."/>
            <person name="Leao P.N."/>
        </authorList>
    </citation>
    <scope>NUCLEOTIDE SEQUENCE</scope>
    <source>
        <strain evidence="3">LEGE 07310</strain>
    </source>
</reference>
<dbReference type="InterPro" id="IPR000120">
    <property type="entry name" value="Amidase"/>
</dbReference>
<proteinExistence type="predicted"/>
<comment type="caution">
    <text evidence="3">The sequence shown here is derived from an EMBL/GenBank/DDBJ whole genome shotgun (WGS) entry which is preliminary data.</text>
</comment>
<feature type="domain" description="Amidase" evidence="2">
    <location>
        <begin position="25"/>
        <end position="425"/>
    </location>
</feature>
<dbReference type="PANTHER" id="PTHR11895:SF151">
    <property type="entry name" value="GLUTAMYL-TRNA(GLN) AMIDOTRANSFERASE SUBUNIT A"/>
    <property type="match status" value="1"/>
</dbReference>
<evidence type="ECO:0000313" key="4">
    <source>
        <dbReference type="Proteomes" id="UP000636505"/>
    </source>
</evidence>
<dbReference type="GO" id="GO:0003824">
    <property type="term" value="F:catalytic activity"/>
    <property type="evidence" value="ECO:0007669"/>
    <property type="project" value="InterPro"/>
</dbReference>
<name>A0A8J7DP12_9CYAN</name>
<evidence type="ECO:0000256" key="1">
    <source>
        <dbReference type="SAM" id="MobiDB-lite"/>
    </source>
</evidence>
<organism evidence="3 4">
    <name type="scientific">Vasconcelosia minhoensis LEGE 07310</name>
    <dbReference type="NCBI Taxonomy" id="915328"/>
    <lineage>
        <taxon>Bacteria</taxon>
        <taxon>Bacillati</taxon>
        <taxon>Cyanobacteriota</taxon>
        <taxon>Cyanophyceae</taxon>
        <taxon>Nodosilineales</taxon>
        <taxon>Cymatolegaceae</taxon>
        <taxon>Vasconcelosia</taxon>
        <taxon>Vasconcelosia minhoensis</taxon>
    </lineage>
</organism>
<protein>
    <submittedName>
        <fullName evidence="3">Amidase</fullName>
    </submittedName>
</protein>
<dbReference type="EMBL" id="JADEXG010000043">
    <property type="protein sequence ID" value="MBE9078920.1"/>
    <property type="molecule type" value="Genomic_DNA"/>
</dbReference>
<feature type="compositionally biased region" description="Low complexity" evidence="1">
    <location>
        <begin position="128"/>
        <end position="148"/>
    </location>
</feature>
<dbReference type="Gene3D" id="3.90.1300.10">
    <property type="entry name" value="Amidase signature (AS) domain"/>
    <property type="match status" value="1"/>
</dbReference>
<dbReference type="Proteomes" id="UP000636505">
    <property type="component" value="Unassembled WGS sequence"/>
</dbReference>